<protein>
    <submittedName>
        <fullName evidence="1">Uncharacterized protein</fullName>
    </submittedName>
</protein>
<evidence type="ECO:0000313" key="2">
    <source>
        <dbReference type="Proteomes" id="UP000004123"/>
    </source>
</evidence>
<organism evidence="1 2">
    <name type="scientific">Prevotella pallens ATCC 700821</name>
    <dbReference type="NCBI Taxonomy" id="997353"/>
    <lineage>
        <taxon>Bacteria</taxon>
        <taxon>Pseudomonadati</taxon>
        <taxon>Bacteroidota</taxon>
        <taxon>Bacteroidia</taxon>
        <taxon>Bacteroidales</taxon>
        <taxon>Prevotellaceae</taxon>
        <taxon>Prevotella</taxon>
    </lineage>
</organism>
<dbReference type="AlphaFoldDB" id="F9DLK6"/>
<dbReference type="Proteomes" id="UP000004123">
    <property type="component" value="Unassembled WGS sequence"/>
</dbReference>
<dbReference type="STRING" id="997353.HMPREF9144_2548"/>
<proteinExistence type="predicted"/>
<evidence type="ECO:0000313" key="1">
    <source>
        <dbReference type="EMBL" id="EGQ12784.1"/>
    </source>
</evidence>
<reference evidence="1 2" key="1">
    <citation type="submission" date="2011-04" db="EMBL/GenBank/DDBJ databases">
        <authorList>
            <person name="Muzny D."/>
            <person name="Qin X."/>
            <person name="Deng J."/>
            <person name="Jiang H."/>
            <person name="Liu Y."/>
            <person name="Qu J."/>
            <person name="Song X.-Z."/>
            <person name="Zhang L."/>
            <person name="Thornton R."/>
            <person name="Coyle M."/>
            <person name="Francisco L."/>
            <person name="Jackson L."/>
            <person name="Javaid M."/>
            <person name="Korchina V."/>
            <person name="Kovar C."/>
            <person name="Mata R."/>
            <person name="Mathew T."/>
            <person name="Ngo R."/>
            <person name="Nguyen L."/>
            <person name="Nguyen N."/>
            <person name="Okwuonu G."/>
            <person name="Ongeri F."/>
            <person name="Pham C."/>
            <person name="Simmons D."/>
            <person name="Wilczek-Boney K."/>
            <person name="Hale W."/>
            <person name="Jakkamsetti A."/>
            <person name="Pham P."/>
            <person name="Ruth R."/>
            <person name="San Lucas F."/>
            <person name="Warren J."/>
            <person name="Zhang J."/>
            <person name="Zhao Z."/>
            <person name="Zhou C."/>
            <person name="Zhu D."/>
            <person name="Lee S."/>
            <person name="Bess C."/>
            <person name="Blankenburg K."/>
            <person name="Forbes L."/>
            <person name="Fu Q."/>
            <person name="Gubbala S."/>
            <person name="Hirani K."/>
            <person name="Jayaseelan J.C."/>
            <person name="Lara F."/>
            <person name="Munidasa M."/>
            <person name="Palculict T."/>
            <person name="Patil S."/>
            <person name="Pu L.-L."/>
            <person name="Saada N."/>
            <person name="Tang L."/>
            <person name="Weissenberger G."/>
            <person name="Zhu Y."/>
            <person name="Hemphill L."/>
            <person name="Shang Y."/>
            <person name="Youmans B."/>
            <person name="Ayvaz T."/>
            <person name="Ross M."/>
            <person name="Santibanez J."/>
            <person name="Aqrawi P."/>
            <person name="Gross S."/>
            <person name="Joshi V."/>
            <person name="Fowler G."/>
            <person name="Nazareth L."/>
            <person name="Reid J."/>
            <person name="Worley K."/>
            <person name="Petrosino J."/>
            <person name="Highlander S."/>
            <person name="Gibbs R."/>
        </authorList>
    </citation>
    <scope>NUCLEOTIDE SEQUENCE [LARGE SCALE GENOMIC DNA]</scope>
    <source>
        <strain evidence="1 2">ATCC 700821</strain>
    </source>
</reference>
<dbReference type="EMBL" id="AFPY01000126">
    <property type="protein sequence ID" value="EGQ12784.1"/>
    <property type="molecule type" value="Genomic_DNA"/>
</dbReference>
<accession>F9DLK6</accession>
<name>F9DLK6_9BACT</name>
<comment type="caution">
    <text evidence="1">The sequence shown here is derived from an EMBL/GenBank/DDBJ whole genome shotgun (WGS) entry which is preliminary data.</text>
</comment>
<gene>
    <name evidence="1" type="ORF">HMPREF9144_2548</name>
</gene>
<sequence length="44" mass="5059">MEPKSEQQKIAENTLKEKLNITTPTPITPDYKQYIAIQIDIQNA</sequence>
<dbReference type="HOGENOM" id="CLU_3220272_0_0_10"/>